<proteinExistence type="predicted"/>
<dbReference type="Proteomes" id="UP000198460">
    <property type="component" value="Unassembled WGS sequence"/>
</dbReference>
<reference evidence="2 3" key="1">
    <citation type="submission" date="2017-04" db="EMBL/GenBank/DDBJ databases">
        <authorList>
            <person name="Afonso C.L."/>
            <person name="Miller P.J."/>
            <person name="Scott M.A."/>
            <person name="Spackman E."/>
            <person name="Goraichik I."/>
            <person name="Dimitrov K.M."/>
            <person name="Suarez D.L."/>
            <person name="Swayne D.E."/>
        </authorList>
    </citation>
    <scope>NUCLEOTIDE SEQUENCE [LARGE SCALE GENOMIC DNA]</scope>
    <source>
        <strain evidence="2">LMG 28154</strain>
    </source>
</reference>
<dbReference type="AlphaFoldDB" id="A0A238GZ39"/>
<dbReference type="SUPFAM" id="SSF50814">
    <property type="entry name" value="Lipocalins"/>
    <property type="match status" value="1"/>
</dbReference>
<dbReference type="InterPro" id="IPR014878">
    <property type="entry name" value="THAP4-like_heme-bd"/>
</dbReference>
<protein>
    <submittedName>
        <fullName evidence="2">Probable signal peptide protein</fullName>
    </submittedName>
</protein>
<dbReference type="Gene3D" id="2.40.128.20">
    <property type="match status" value="1"/>
</dbReference>
<sequence>MPSVSPYYEVLTFEPAADATNASEQYLVAMYYKQEVFRRSDRKKFHDQRGYLIYDKKNQMVYDAFCIPRAVCVLAEGKAGEKMTLKSHGVAESQFMSKNDKTNDFLINIDITGDELKYSQQTGLHVYNKPFTHVDSSTLRRVK</sequence>
<evidence type="ECO:0000313" key="2">
    <source>
        <dbReference type="EMBL" id="SMF98256.1"/>
    </source>
</evidence>
<name>A0A238GZ39_9BURK</name>
<dbReference type="Pfam" id="PF08768">
    <property type="entry name" value="THAP4_heme-bd"/>
    <property type="match status" value="1"/>
</dbReference>
<evidence type="ECO:0000259" key="1">
    <source>
        <dbReference type="Pfam" id="PF08768"/>
    </source>
</evidence>
<evidence type="ECO:0000313" key="3">
    <source>
        <dbReference type="Proteomes" id="UP000198460"/>
    </source>
</evidence>
<dbReference type="EMBL" id="FXAN01000014">
    <property type="protein sequence ID" value="SMF98256.1"/>
    <property type="molecule type" value="Genomic_DNA"/>
</dbReference>
<feature type="domain" description="THAP4-like heme-binding" evidence="1">
    <location>
        <begin position="6"/>
        <end position="141"/>
    </location>
</feature>
<gene>
    <name evidence="2" type="ORF">BSIN_1548</name>
</gene>
<accession>A0A238GZ39</accession>
<organism evidence="2 3">
    <name type="scientific">Burkholderia singularis</name>
    <dbReference type="NCBI Taxonomy" id="1503053"/>
    <lineage>
        <taxon>Bacteria</taxon>
        <taxon>Pseudomonadati</taxon>
        <taxon>Pseudomonadota</taxon>
        <taxon>Betaproteobacteria</taxon>
        <taxon>Burkholderiales</taxon>
        <taxon>Burkholderiaceae</taxon>
        <taxon>Burkholderia</taxon>
        <taxon>pseudomallei group</taxon>
    </lineage>
</organism>
<dbReference type="InterPro" id="IPR012674">
    <property type="entry name" value="Calycin"/>
</dbReference>